<dbReference type="Proteomes" id="UP000242180">
    <property type="component" value="Unassembled WGS sequence"/>
</dbReference>
<dbReference type="Pfam" id="PF00083">
    <property type="entry name" value="Sugar_tr"/>
    <property type="match status" value="1"/>
</dbReference>
<keyword evidence="12" id="KW-1185">Reference proteome</keyword>
<keyword evidence="5 9" id="KW-1133">Transmembrane helix</keyword>
<comment type="caution">
    <text evidence="11">The sequence shown here is derived from an EMBL/GenBank/DDBJ whole genome shotgun (WGS) entry which is preliminary data.</text>
</comment>
<comment type="subcellular location">
    <subcellularLocation>
        <location evidence="1">Membrane</location>
        <topology evidence="1">Multi-pass membrane protein</topology>
    </subcellularLocation>
</comment>
<dbReference type="FunCoup" id="A0A1X2HFN1">
    <property type="interactions" value="332"/>
</dbReference>
<dbReference type="SUPFAM" id="SSF103473">
    <property type="entry name" value="MFS general substrate transporter"/>
    <property type="match status" value="1"/>
</dbReference>
<feature type="transmembrane region" description="Helical" evidence="9">
    <location>
        <begin position="361"/>
        <end position="388"/>
    </location>
</feature>
<dbReference type="NCBIfam" id="TIGR00879">
    <property type="entry name" value="SP"/>
    <property type="match status" value="1"/>
</dbReference>
<evidence type="ECO:0000256" key="7">
    <source>
        <dbReference type="RuleBase" id="RU003346"/>
    </source>
</evidence>
<evidence type="ECO:0000256" key="8">
    <source>
        <dbReference type="SAM" id="MobiDB-lite"/>
    </source>
</evidence>
<dbReference type="InterPro" id="IPR003663">
    <property type="entry name" value="Sugar/inositol_transpt"/>
</dbReference>
<evidence type="ECO:0000256" key="4">
    <source>
        <dbReference type="ARBA" id="ARBA00022692"/>
    </source>
</evidence>
<gene>
    <name evidence="11" type="ORF">BCR43DRAFT_530741</name>
</gene>
<dbReference type="PANTHER" id="PTHR48022">
    <property type="entry name" value="PLASTIDIC GLUCOSE TRANSPORTER 4"/>
    <property type="match status" value="1"/>
</dbReference>
<evidence type="ECO:0000256" key="1">
    <source>
        <dbReference type="ARBA" id="ARBA00004141"/>
    </source>
</evidence>
<protein>
    <submittedName>
        <fullName evidence="11">General substrate transporter</fullName>
    </submittedName>
</protein>
<dbReference type="InterPro" id="IPR005829">
    <property type="entry name" value="Sugar_transporter_CS"/>
</dbReference>
<dbReference type="EMBL" id="MCGN01000004">
    <property type="protein sequence ID" value="ORY97738.1"/>
    <property type="molecule type" value="Genomic_DNA"/>
</dbReference>
<feature type="domain" description="Major facilitator superfamily (MFS) profile" evidence="10">
    <location>
        <begin position="9"/>
        <end position="456"/>
    </location>
</feature>
<feature type="transmembrane region" description="Helical" evidence="9">
    <location>
        <begin position="102"/>
        <end position="123"/>
    </location>
</feature>
<dbReference type="InterPro" id="IPR020846">
    <property type="entry name" value="MFS_dom"/>
</dbReference>
<comment type="similarity">
    <text evidence="2 7">Belongs to the major facilitator superfamily. Sugar transporter (TC 2.A.1.1) family.</text>
</comment>
<evidence type="ECO:0000259" key="10">
    <source>
        <dbReference type="PROSITE" id="PS50850"/>
    </source>
</evidence>
<dbReference type="OrthoDB" id="6133115at2759"/>
<dbReference type="PANTHER" id="PTHR48022:SF2">
    <property type="entry name" value="PLASTIDIC GLUCOSE TRANSPORTER 4"/>
    <property type="match status" value="1"/>
</dbReference>
<keyword evidence="3 7" id="KW-0813">Transport</keyword>
<proteinExistence type="inferred from homology"/>
<evidence type="ECO:0000256" key="2">
    <source>
        <dbReference type="ARBA" id="ARBA00010992"/>
    </source>
</evidence>
<evidence type="ECO:0000313" key="11">
    <source>
        <dbReference type="EMBL" id="ORY97738.1"/>
    </source>
</evidence>
<dbReference type="GO" id="GO:0005351">
    <property type="term" value="F:carbohydrate:proton symporter activity"/>
    <property type="evidence" value="ECO:0007669"/>
    <property type="project" value="TreeGrafter"/>
</dbReference>
<reference evidence="11 12" key="1">
    <citation type="submission" date="2016-07" db="EMBL/GenBank/DDBJ databases">
        <title>Pervasive Adenine N6-methylation of Active Genes in Fungi.</title>
        <authorList>
            <consortium name="DOE Joint Genome Institute"/>
            <person name="Mondo S.J."/>
            <person name="Dannebaum R.O."/>
            <person name="Kuo R.C."/>
            <person name="Labutti K."/>
            <person name="Haridas S."/>
            <person name="Kuo A."/>
            <person name="Salamov A."/>
            <person name="Ahrendt S.R."/>
            <person name="Lipzen A."/>
            <person name="Sullivan W."/>
            <person name="Andreopoulos W.B."/>
            <person name="Clum A."/>
            <person name="Lindquist E."/>
            <person name="Daum C."/>
            <person name="Ramamoorthy G.K."/>
            <person name="Gryganskyi A."/>
            <person name="Culley D."/>
            <person name="Magnuson J.K."/>
            <person name="James T.Y."/>
            <person name="O'Malley M.A."/>
            <person name="Stajich J.E."/>
            <person name="Spatafora J.W."/>
            <person name="Visel A."/>
            <person name="Grigoriev I.V."/>
        </authorList>
    </citation>
    <scope>NUCLEOTIDE SEQUENCE [LARGE SCALE GENOMIC DNA]</scope>
    <source>
        <strain evidence="11 12">NRRL 2496</strain>
    </source>
</reference>
<evidence type="ECO:0000256" key="6">
    <source>
        <dbReference type="ARBA" id="ARBA00023136"/>
    </source>
</evidence>
<feature type="transmembrane region" description="Helical" evidence="9">
    <location>
        <begin position="293"/>
        <end position="312"/>
    </location>
</feature>
<name>A0A1X2HFN1_SYNRA</name>
<feature type="transmembrane region" description="Helical" evidence="9">
    <location>
        <begin position="409"/>
        <end position="427"/>
    </location>
</feature>
<evidence type="ECO:0000256" key="5">
    <source>
        <dbReference type="ARBA" id="ARBA00022989"/>
    </source>
</evidence>
<accession>A0A1X2HFN1</accession>
<feature type="transmembrane region" description="Helical" evidence="9">
    <location>
        <begin position="433"/>
        <end position="452"/>
    </location>
</feature>
<evidence type="ECO:0000256" key="3">
    <source>
        <dbReference type="ARBA" id="ARBA00022448"/>
    </source>
</evidence>
<dbReference type="InParanoid" id="A0A1X2HFN1"/>
<feature type="transmembrane region" description="Helical" evidence="9">
    <location>
        <begin position="167"/>
        <end position="190"/>
    </location>
</feature>
<dbReference type="STRING" id="13706.A0A1X2HFN1"/>
<evidence type="ECO:0000313" key="12">
    <source>
        <dbReference type="Proteomes" id="UP000242180"/>
    </source>
</evidence>
<dbReference type="FunFam" id="1.20.1250.20:FF:000090">
    <property type="entry name" value="MFS sugar transporter, putative"/>
    <property type="match status" value="1"/>
</dbReference>
<feature type="compositionally biased region" description="Polar residues" evidence="8">
    <location>
        <begin position="491"/>
        <end position="500"/>
    </location>
</feature>
<evidence type="ECO:0000256" key="9">
    <source>
        <dbReference type="SAM" id="Phobius"/>
    </source>
</evidence>
<feature type="region of interest" description="Disordered" evidence="8">
    <location>
        <begin position="476"/>
        <end position="500"/>
    </location>
</feature>
<dbReference type="AlphaFoldDB" id="A0A1X2HFN1"/>
<feature type="transmembrane region" description="Helical" evidence="9">
    <location>
        <begin position="319"/>
        <end position="341"/>
    </location>
</feature>
<dbReference type="PROSITE" id="PS00217">
    <property type="entry name" value="SUGAR_TRANSPORT_2"/>
    <property type="match status" value="1"/>
</dbReference>
<dbReference type="Gene3D" id="1.20.1250.20">
    <property type="entry name" value="MFS general substrate transporter like domains"/>
    <property type="match status" value="1"/>
</dbReference>
<keyword evidence="6 9" id="KW-0472">Membrane</keyword>
<sequence length="500" mass="54526">MVRAYNILCASFAALGSFLFGYDSGIIGSIIVEEHFKAYFGNPNSSIQGAIVSLFNVGAFFGACVASYLANRFGRKRSIQVGCFFAALGGALQAGAKNVAMFIVGRFIIGLGIGLLSMIVPLYQAEIATPAIRGFTVGLSQQFIGFGVLVSTWVVYGCNFIDNDTQWQIPCAIQCVPSVILFFGTFFLPYSPRWLMSKGRYDEAKKVISFLYSTEEEQNKTYAEIHAEVEVELHHVSSNPKDLISPKYIRRTLLACGAQIGAQLTGVNIANYYGPTVYSALGFDTHTSLLVNAIYGIVGPVTNFITITFIVDRAGRTRLMWLGSVGMGTLLMLIAAVYMSFPGPTAEQLANGLAGYVENASAHRAIIAFFYLFSIVFSLSWGPVAWIYQSEIFPLKIRTMGNSAATASNWLFNTWISQASSIALGNPSVGPRFFFVFMSTNYVMAAIVFFLYPETKGRTLEELGGALDDVPIDLERPKSEKAITDDPVPQAENTKAGTEQ</sequence>
<feature type="transmembrane region" description="Helical" evidence="9">
    <location>
        <begin position="135"/>
        <end position="155"/>
    </location>
</feature>
<feature type="transmembrane region" description="Helical" evidence="9">
    <location>
        <begin position="7"/>
        <end position="31"/>
    </location>
</feature>
<dbReference type="InterPro" id="IPR050360">
    <property type="entry name" value="MFS_Sugar_Transporters"/>
</dbReference>
<dbReference type="InterPro" id="IPR036259">
    <property type="entry name" value="MFS_trans_sf"/>
</dbReference>
<dbReference type="GO" id="GO:0016020">
    <property type="term" value="C:membrane"/>
    <property type="evidence" value="ECO:0007669"/>
    <property type="project" value="UniProtKB-SubCell"/>
</dbReference>
<organism evidence="11 12">
    <name type="scientific">Syncephalastrum racemosum</name>
    <name type="common">Filamentous fungus</name>
    <dbReference type="NCBI Taxonomy" id="13706"/>
    <lineage>
        <taxon>Eukaryota</taxon>
        <taxon>Fungi</taxon>
        <taxon>Fungi incertae sedis</taxon>
        <taxon>Mucoromycota</taxon>
        <taxon>Mucoromycotina</taxon>
        <taxon>Mucoromycetes</taxon>
        <taxon>Mucorales</taxon>
        <taxon>Syncephalastraceae</taxon>
        <taxon>Syncephalastrum</taxon>
    </lineage>
</organism>
<dbReference type="PRINTS" id="PR00171">
    <property type="entry name" value="SUGRTRNSPORT"/>
</dbReference>
<dbReference type="PROSITE" id="PS50850">
    <property type="entry name" value="MFS"/>
    <property type="match status" value="1"/>
</dbReference>
<keyword evidence="4 9" id="KW-0812">Transmembrane</keyword>
<dbReference type="InterPro" id="IPR005828">
    <property type="entry name" value="MFS_sugar_transport-like"/>
</dbReference>
<feature type="transmembrane region" description="Helical" evidence="9">
    <location>
        <begin position="51"/>
        <end position="71"/>
    </location>
</feature>